<evidence type="ECO:0000313" key="2">
    <source>
        <dbReference type="EMBL" id="MBW0473631.1"/>
    </source>
</evidence>
<comment type="caution">
    <text evidence="2">The sequence shown here is derived from an EMBL/GenBank/DDBJ whole genome shotgun (WGS) entry which is preliminary data.</text>
</comment>
<feature type="compositionally biased region" description="Low complexity" evidence="1">
    <location>
        <begin position="10"/>
        <end position="26"/>
    </location>
</feature>
<proteinExistence type="predicted"/>
<dbReference type="EMBL" id="AVOT02003470">
    <property type="protein sequence ID" value="MBW0473631.1"/>
    <property type="molecule type" value="Genomic_DNA"/>
</dbReference>
<accession>A0A9Q3BZI7</accession>
<dbReference type="AlphaFoldDB" id="A0A9Q3BZI7"/>
<name>A0A9Q3BZI7_9BASI</name>
<dbReference type="Proteomes" id="UP000765509">
    <property type="component" value="Unassembled WGS sequence"/>
</dbReference>
<organism evidence="2 3">
    <name type="scientific">Austropuccinia psidii MF-1</name>
    <dbReference type="NCBI Taxonomy" id="1389203"/>
    <lineage>
        <taxon>Eukaryota</taxon>
        <taxon>Fungi</taxon>
        <taxon>Dikarya</taxon>
        <taxon>Basidiomycota</taxon>
        <taxon>Pucciniomycotina</taxon>
        <taxon>Pucciniomycetes</taxon>
        <taxon>Pucciniales</taxon>
        <taxon>Sphaerophragmiaceae</taxon>
        <taxon>Austropuccinia</taxon>
    </lineage>
</organism>
<feature type="region of interest" description="Disordered" evidence="1">
    <location>
        <begin position="1"/>
        <end position="26"/>
    </location>
</feature>
<evidence type="ECO:0000313" key="3">
    <source>
        <dbReference type="Proteomes" id="UP000765509"/>
    </source>
</evidence>
<gene>
    <name evidence="2" type="ORF">O181_013346</name>
</gene>
<protein>
    <submittedName>
        <fullName evidence="2">Uncharacterized protein</fullName>
    </submittedName>
</protein>
<sequence>MPTISCSDLNRNPSIQSSISPSQNQSRHQQSQIGINSLLLQSSLKKNRNGKFPKYWIHSSREESYGVWWNGKFSVKTQKDSLGNQPKTSGISLNLSRTFIICILIILDKILQELEFLYDAWWGEELPNVSPTAGMHLEGYLYLSCCKNDRLQSVSTHQFS</sequence>
<keyword evidence="3" id="KW-1185">Reference proteome</keyword>
<reference evidence="2" key="1">
    <citation type="submission" date="2021-03" db="EMBL/GenBank/DDBJ databases">
        <title>Draft genome sequence of rust myrtle Austropuccinia psidii MF-1, a brazilian biotype.</title>
        <authorList>
            <person name="Quecine M.C."/>
            <person name="Pachon D.M.R."/>
            <person name="Bonatelli M.L."/>
            <person name="Correr F.H."/>
            <person name="Franceschini L.M."/>
            <person name="Leite T.F."/>
            <person name="Margarido G.R.A."/>
            <person name="Almeida C.A."/>
            <person name="Ferrarezi J.A."/>
            <person name="Labate C.A."/>
        </authorList>
    </citation>
    <scope>NUCLEOTIDE SEQUENCE</scope>
    <source>
        <strain evidence="2">MF-1</strain>
    </source>
</reference>
<evidence type="ECO:0000256" key="1">
    <source>
        <dbReference type="SAM" id="MobiDB-lite"/>
    </source>
</evidence>